<evidence type="ECO:0000256" key="1">
    <source>
        <dbReference type="ARBA" id="ARBA00022723"/>
    </source>
</evidence>
<dbReference type="PROSITE" id="PS51347">
    <property type="entry name" value="PHOSPHOTRIESTERASE_2"/>
    <property type="match status" value="1"/>
</dbReference>
<gene>
    <name evidence="6" type="ORF">HNR24_000163</name>
</gene>
<dbReference type="PANTHER" id="PTHR10819">
    <property type="entry name" value="PHOSPHOTRIESTERASE-RELATED"/>
    <property type="match status" value="1"/>
</dbReference>
<dbReference type="Gene3D" id="3.20.20.140">
    <property type="entry name" value="Metal-dependent hydrolases"/>
    <property type="match status" value="1"/>
</dbReference>
<dbReference type="AlphaFoldDB" id="A0A839FES9"/>
<evidence type="ECO:0000256" key="4">
    <source>
        <dbReference type="PIRSR" id="PIRSR601559-51"/>
    </source>
</evidence>
<keyword evidence="2" id="KW-0378">Hydrolase</keyword>
<feature type="modified residue" description="N6-carboxylysine" evidence="3 5">
    <location>
        <position position="158"/>
    </location>
</feature>
<organism evidence="6 7">
    <name type="scientific">Nesterenkonia jeotgali</name>
    <dbReference type="NCBI Taxonomy" id="317018"/>
    <lineage>
        <taxon>Bacteria</taxon>
        <taxon>Bacillati</taxon>
        <taxon>Actinomycetota</taxon>
        <taxon>Actinomycetes</taxon>
        <taxon>Micrococcales</taxon>
        <taxon>Micrococcaceae</taxon>
        <taxon>Nesterenkonia</taxon>
    </lineage>
</organism>
<protein>
    <submittedName>
        <fullName evidence="6">Phosphotriesterase-related protein</fullName>
    </submittedName>
</protein>
<feature type="binding site" evidence="4">
    <location>
        <position position="35"/>
    </location>
    <ligand>
        <name>Zn(2+)</name>
        <dbReference type="ChEBI" id="CHEBI:29105"/>
        <label>1</label>
    </ligand>
</feature>
<dbReference type="InterPro" id="IPR017947">
    <property type="entry name" value="AryldialkylPase_Zn-BS"/>
</dbReference>
<evidence type="ECO:0000313" key="7">
    <source>
        <dbReference type="Proteomes" id="UP000546252"/>
    </source>
</evidence>
<proteinExistence type="inferred from homology"/>
<sequence length="335" mass="36440">MSSLNPGRVPSPVPSMVPTLTGEVTGAQLGTTLVHEHLFVGDPQLDLDLPHPEWDSEAVMAEAERQLQGLAELGVETIVDLTVPGLGRDVRRVAELARRTSVRILAATGWYTSTVLPHFFHLNGPGRLVQGPDPLLRLFLGDIQEGIAGTKVRAALIKVCSDNAGITEDVAQVFTAAAEAHRITGVPITTHSDPSSRGGLEQQRLLGSLGVDLGRVVIGHSGDSTELGYLQELAQAGSFLGFDRFGMAHTGSDEDRITMLLKLLEFGLEDQLLLSHDAAVFSRITPPSWRAVHAPHWRMDHLHRRILPRLRTQGLDPALEHRVMVENPRRMLTGA</sequence>
<name>A0A839FES9_9MICC</name>
<dbReference type="Pfam" id="PF02126">
    <property type="entry name" value="PTE"/>
    <property type="match status" value="1"/>
</dbReference>
<accession>A0A839FES9</accession>
<feature type="binding site" description="via carbamate group" evidence="4">
    <location>
        <position position="158"/>
    </location>
    <ligand>
        <name>Zn(2+)</name>
        <dbReference type="ChEBI" id="CHEBI:29105"/>
        <label>1</label>
    </ligand>
</feature>
<keyword evidence="1 4" id="KW-0479">Metal-binding</keyword>
<dbReference type="PROSITE" id="PS01322">
    <property type="entry name" value="PHOSPHOTRIESTERASE_1"/>
    <property type="match status" value="1"/>
</dbReference>
<feature type="binding site" evidence="4">
    <location>
        <position position="191"/>
    </location>
    <ligand>
        <name>Zn(2+)</name>
        <dbReference type="ChEBI" id="CHEBI:29105"/>
        <label>2</label>
    </ligand>
</feature>
<comment type="cofactor">
    <cofactor evidence="4">
        <name>a divalent metal cation</name>
        <dbReference type="ChEBI" id="CHEBI:60240"/>
    </cofactor>
    <text evidence="4">Binds 2 divalent metal cations per subunit.</text>
</comment>
<feature type="binding site" evidence="4">
    <location>
        <position position="220"/>
    </location>
    <ligand>
        <name>Zn(2+)</name>
        <dbReference type="ChEBI" id="CHEBI:29105"/>
        <label>2</label>
    </ligand>
</feature>
<dbReference type="InterPro" id="IPR001559">
    <property type="entry name" value="Phosphotriesterase"/>
</dbReference>
<feature type="binding site" evidence="4">
    <location>
        <position position="37"/>
    </location>
    <ligand>
        <name>Zn(2+)</name>
        <dbReference type="ChEBI" id="CHEBI:29105"/>
        <label>1</label>
    </ligand>
</feature>
<dbReference type="PANTHER" id="PTHR10819:SF3">
    <property type="entry name" value="PHOSPHOTRIESTERASE-RELATED PROTEIN"/>
    <property type="match status" value="1"/>
</dbReference>
<dbReference type="EMBL" id="JACJIH010000001">
    <property type="protein sequence ID" value="MBA8920230.1"/>
    <property type="molecule type" value="Genomic_DNA"/>
</dbReference>
<dbReference type="SUPFAM" id="SSF51556">
    <property type="entry name" value="Metallo-dependent hydrolases"/>
    <property type="match status" value="1"/>
</dbReference>
<comment type="similarity">
    <text evidence="5">Belongs to the metallo-dependent hydrolases superfamily. Phosphotriesterase family.</text>
</comment>
<evidence type="ECO:0000256" key="3">
    <source>
        <dbReference type="PIRSR" id="PIRSR601559-50"/>
    </source>
</evidence>
<dbReference type="InterPro" id="IPR032466">
    <property type="entry name" value="Metal_Hydrolase"/>
</dbReference>
<evidence type="ECO:0000313" key="6">
    <source>
        <dbReference type="EMBL" id="MBA8920230.1"/>
    </source>
</evidence>
<feature type="binding site" description="via carbamate group" evidence="4">
    <location>
        <position position="158"/>
    </location>
    <ligand>
        <name>Zn(2+)</name>
        <dbReference type="ChEBI" id="CHEBI:29105"/>
        <label>2</label>
    </ligand>
</feature>
<dbReference type="Proteomes" id="UP000546252">
    <property type="component" value="Unassembled WGS sequence"/>
</dbReference>
<dbReference type="GO" id="GO:0016788">
    <property type="term" value="F:hydrolase activity, acting on ester bonds"/>
    <property type="evidence" value="ECO:0007669"/>
    <property type="project" value="InterPro"/>
</dbReference>
<evidence type="ECO:0000256" key="2">
    <source>
        <dbReference type="ARBA" id="ARBA00022801"/>
    </source>
</evidence>
<reference evidence="6 7" key="1">
    <citation type="submission" date="2020-08" db="EMBL/GenBank/DDBJ databases">
        <title>Sequencing the genomes of 1000 actinobacteria strains.</title>
        <authorList>
            <person name="Klenk H.-P."/>
        </authorList>
    </citation>
    <scope>NUCLEOTIDE SEQUENCE [LARGE SCALE GENOMIC DNA]</scope>
    <source>
        <strain evidence="6 7">DSM 19081</strain>
    </source>
</reference>
<dbReference type="GO" id="GO:0008270">
    <property type="term" value="F:zinc ion binding"/>
    <property type="evidence" value="ECO:0007669"/>
    <property type="project" value="InterPro"/>
</dbReference>
<comment type="caution">
    <text evidence="6">The sequence shown here is derived from an EMBL/GenBank/DDBJ whole genome shotgun (WGS) entry which is preliminary data.</text>
</comment>
<feature type="binding site" evidence="4">
    <location>
        <position position="277"/>
    </location>
    <ligand>
        <name>Zn(2+)</name>
        <dbReference type="ChEBI" id="CHEBI:29105"/>
        <label>1</label>
    </ligand>
</feature>
<evidence type="ECO:0000256" key="5">
    <source>
        <dbReference type="PROSITE-ProRule" id="PRU00679"/>
    </source>
</evidence>